<dbReference type="EMBL" id="CCYA01000065">
    <property type="protein sequence ID" value="CEH11870.1"/>
    <property type="molecule type" value="Genomic_DNA"/>
</dbReference>
<proteinExistence type="predicted"/>
<sequence length="71" mass="7504">MSRKLGVHDLTVQAGRGALLSRRGVVSAALGQQLFLDRRSIIFVAEKGVGDAWRSGDEAPCWAATASSAMC</sequence>
<evidence type="ECO:0000313" key="1">
    <source>
        <dbReference type="EMBL" id="CEH11870.1"/>
    </source>
</evidence>
<keyword evidence="2" id="KW-1185">Reference proteome</keyword>
<organism evidence="1 2">
    <name type="scientific">Ceraceosorus bombacis</name>
    <dbReference type="NCBI Taxonomy" id="401625"/>
    <lineage>
        <taxon>Eukaryota</taxon>
        <taxon>Fungi</taxon>
        <taxon>Dikarya</taxon>
        <taxon>Basidiomycota</taxon>
        <taxon>Ustilaginomycotina</taxon>
        <taxon>Exobasidiomycetes</taxon>
        <taxon>Ceraceosorales</taxon>
        <taxon>Ceraceosoraceae</taxon>
        <taxon>Ceraceosorus</taxon>
    </lineage>
</organism>
<reference evidence="1 2" key="1">
    <citation type="submission" date="2014-09" db="EMBL/GenBank/DDBJ databases">
        <authorList>
            <person name="Magalhaes I.L.F."/>
            <person name="Oliveira U."/>
            <person name="Santos F.R."/>
            <person name="Vidigal T.H.D.A."/>
            <person name="Brescovit A.D."/>
            <person name="Santos A.J."/>
        </authorList>
    </citation>
    <scope>NUCLEOTIDE SEQUENCE [LARGE SCALE GENOMIC DNA]</scope>
</reference>
<dbReference type="AlphaFoldDB" id="A0A0P1B8L5"/>
<accession>A0A0P1B8L5</accession>
<protein>
    <submittedName>
        <fullName evidence="1">Uncharacterized protein</fullName>
    </submittedName>
</protein>
<dbReference type="Proteomes" id="UP000054845">
    <property type="component" value="Unassembled WGS sequence"/>
</dbReference>
<name>A0A0P1B8L5_9BASI</name>
<evidence type="ECO:0000313" key="2">
    <source>
        <dbReference type="Proteomes" id="UP000054845"/>
    </source>
</evidence>